<dbReference type="Proteomes" id="UP000199370">
    <property type="component" value="Unassembled WGS sequence"/>
</dbReference>
<keyword evidence="1" id="KW-0812">Transmembrane</keyword>
<feature type="transmembrane region" description="Helical" evidence="1">
    <location>
        <begin position="61"/>
        <end position="88"/>
    </location>
</feature>
<proteinExistence type="predicted"/>
<keyword evidence="1" id="KW-1133">Transmembrane helix</keyword>
<dbReference type="AlphaFoldDB" id="A0A1G9Y6R2"/>
<protein>
    <submittedName>
        <fullName evidence="2">Uncharacterized protein</fullName>
    </submittedName>
</protein>
<feature type="transmembrane region" description="Helical" evidence="1">
    <location>
        <begin position="115"/>
        <end position="136"/>
    </location>
</feature>
<dbReference type="STRING" id="996166.SAMN05192554_11334"/>
<feature type="transmembrane region" description="Helical" evidence="1">
    <location>
        <begin position="12"/>
        <end position="41"/>
    </location>
</feature>
<dbReference type="InterPro" id="IPR055941">
    <property type="entry name" value="DUF7519"/>
</dbReference>
<dbReference type="Pfam" id="PF24363">
    <property type="entry name" value="DUF7519"/>
    <property type="match status" value="1"/>
</dbReference>
<accession>A0A1G9Y6R2</accession>
<keyword evidence="3" id="KW-1185">Reference proteome</keyword>
<dbReference type="RefSeq" id="WP_089734251.1">
    <property type="nucleotide sequence ID" value="NZ_FNIA01000013.1"/>
</dbReference>
<organism evidence="2 3">
    <name type="scientific">Haloarchaeobius iranensis</name>
    <dbReference type="NCBI Taxonomy" id="996166"/>
    <lineage>
        <taxon>Archaea</taxon>
        <taxon>Methanobacteriati</taxon>
        <taxon>Methanobacteriota</taxon>
        <taxon>Stenosarchaea group</taxon>
        <taxon>Halobacteria</taxon>
        <taxon>Halobacteriales</taxon>
        <taxon>Halorubellaceae</taxon>
        <taxon>Haloarchaeobius</taxon>
    </lineage>
</organism>
<evidence type="ECO:0000313" key="2">
    <source>
        <dbReference type="EMBL" id="SDN04799.1"/>
    </source>
</evidence>
<gene>
    <name evidence="2" type="ORF">SAMN05192554_11334</name>
</gene>
<keyword evidence="1" id="KW-0472">Membrane</keyword>
<name>A0A1G9Y6R2_9EURY</name>
<reference evidence="2 3" key="1">
    <citation type="submission" date="2016-10" db="EMBL/GenBank/DDBJ databases">
        <authorList>
            <person name="de Groot N.N."/>
        </authorList>
    </citation>
    <scope>NUCLEOTIDE SEQUENCE [LARGE SCALE GENOMIC DNA]</scope>
    <source>
        <strain evidence="3">EB21,IBRC-M 10013,KCTC 4048</strain>
    </source>
</reference>
<evidence type="ECO:0000313" key="3">
    <source>
        <dbReference type="Proteomes" id="UP000199370"/>
    </source>
</evidence>
<dbReference type="EMBL" id="FNIA01000013">
    <property type="protein sequence ID" value="SDN04799.1"/>
    <property type="molecule type" value="Genomic_DNA"/>
</dbReference>
<evidence type="ECO:0000256" key="1">
    <source>
        <dbReference type="SAM" id="Phobius"/>
    </source>
</evidence>
<feature type="transmembrane region" description="Helical" evidence="1">
    <location>
        <begin position="142"/>
        <end position="160"/>
    </location>
</feature>
<sequence length="163" mass="15768">MTARPTGAGAWASLVAGGVALVVASLAGVGTLALGGVGFGLLAAGLWRGVAPGITLGSLGLFGAVVLAGTVLAPLTTLLGGLGAVVAWDTGHHARSLGRQLGRESPTRAVELRHLGYALAVGATAVGVGYGGYLLVVGRLGAGSSALLFAGAVALLVAFGREF</sequence>